<organism evidence="1">
    <name type="scientific">Picea sitchensis</name>
    <name type="common">Sitka spruce</name>
    <name type="synonym">Pinus sitchensis</name>
    <dbReference type="NCBI Taxonomy" id="3332"/>
    <lineage>
        <taxon>Eukaryota</taxon>
        <taxon>Viridiplantae</taxon>
        <taxon>Streptophyta</taxon>
        <taxon>Embryophyta</taxon>
        <taxon>Tracheophyta</taxon>
        <taxon>Spermatophyta</taxon>
        <taxon>Pinopsida</taxon>
        <taxon>Pinidae</taxon>
        <taxon>Conifers I</taxon>
        <taxon>Pinales</taxon>
        <taxon>Pinaceae</taxon>
        <taxon>Picea</taxon>
    </lineage>
</organism>
<reference evidence="1" key="1">
    <citation type="submission" date="2010-04" db="EMBL/GenBank/DDBJ databases">
        <authorList>
            <person name="Reid K.E."/>
            <person name="Liao N."/>
            <person name="Chan S."/>
            <person name="Docking R."/>
            <person name="Taylor G."/>
            <person name="Moore R."/>
            <person name="Mayo M."/>
            <person name="Munro S."/>
            <person name="King J."/>
            <person name="Yanchuk A."/>
            <person name="Holt R."/>
            <person name="Jones S."/>
            <person name="Marra M."/>
            <person name="Ritland C.E."/>
            <person name="Ritland K."/>
            <person name="Bohlmann J."/>
        </authorList>
    </citation>
    <scope>NUCLEOTIDE SEQUENCE</scope>
    <source>
        <tissue evidence="1">Bud</tissue>
    </source>
</reference>
<protein>
    <submittedName>
        <fullName evidence="1">Uncharacterized protein</fullName>
    </submittedName>
</protein>
<name>D5AB24_PICSI</name>
<dbReference type="AlphaFoldDB" id="D5AB24"/>
<dbReference type="EMBL" id="BT123422">
    <property type="protein sequence ID" value="ADE76743.1"/>
    <property type="molecule type" value="mRNA"/>
</dbReference>
<accession>D5AB24</accession>
<sequence>MVDLLFCFIVNVSVVIIGVCIEPKVVIIGLCIELKKCIFLFTQSRYKCCMTTGAASQHTMCSKNKYRYAIEERKER</sequence>
<evidence type="ECO:0000313" key="1">
    <source>
        <dbReference type="EMBL" id="ADE76743.1"/>
    </source>
</evidence>
<proteinExistence type="evidence at transcript level"/>